<evidence type="ECO:0000256" key="4">
    <source>
        <dbReference type="ARBA" id="ARBA00022617"/>
    </source>
</evidence>
<dbReference type="GeneID" id="10507252"/>
<dbReference type="GO" id="GO:0016712">
    <property type="term" value="F:oxidoreductase activity, acting on paired donors, with incorporation or reduction of molecular oxygen, reduced flavin or flavoprotein as one donor, and incorporation of one atom of oxygen"/>
    <property type="evidence" value="ECO:0000318"/>
    <property type="project" value="GO_Central"/>
</dbReference>
<evidence type="ECO:0000313" key="15">
    <source>
        <dbReference type="Proteomes" id="UP000001064"/>
    </source>
</evidence>
<dbReference type="GO" id="GO:0020037">
    <property type="term" value="F:heme binding"/>
    <property type="evidence" value="ECO:0000318"/>
    <property type="project" value="GO_Central"/>
</dbReference>
<dbReference type="PROSITE" id="PS00086">
    <property type="entry name" value="CYTOCHROME_P450"/>
    <property type="match status" value="1"/>
</dbReference>
<proteinExistence type="inferred from homology"/>
<evidence type="ECO:0000256" key="7">
    <source>
        <dbReference type="ARBA" id="ARBA00022989"/>
    </source>
</evidence>
<dbReference type="InterPro" id="IPR017972">
    <property type="entry name" value="Cyt_P450_CS"/>
</dbReference>
<feature type="binding site" description="axial binding residue" evidence="12">
    <location>
        <position position="426"/>
    </location>
    <ligand>
        <name>heme</name>
        <dbReference type="ChEBI" id="CHEBI:30413"/>
    </ligand>
    <ligandPart>
        <name>Fe</name>
        <dbReference type="ChEBI" id="CHEBI:18248"/>
    </ligandPart>
</feature>
<gene>
    <name evidence="14" type="ORF">DICPUDRAFT_43840</name>
</gene>
<evidence type="ECO:0000256" key="1">
    <source>
        <dbReference type="ARBA" id="ARBA00001971"/>
    </source>
</evidence>
<dbReference type="Pfam" id="PF00067">
    <property type="entry name" value="p450"/>
    <property type="match status" value="1"/>
</dbReference>
<evidence type="ECO:0000256" key="2">
    <source>
        <dbReference type="ARBA" id="ARBA00004167"/>
    </source>
</evidence>
<dbReference type="AlphaFoldDB" id="F1A4X1"/>
<dbReference type="GO" id="GO:0016020">
    <property type="term" value="C:membrane"/>
    <property type="evidence" value="ECO:0007669"/>
    <property type="project" value="UniProtKB-SubCell"/>
</dbReference>
<accession>F1A4X1</accession>
<dbReference type="PANTHER" id="PTHR24303:SF31">
    <property type="entry name" value="CYTOCHROME P450 307A1-RELATED"/>
    <property type="match status" value="1"/>
</dbReference>
<evidence type="ECO:0000256" key="11">
    <source>
        <dbReference type="ARBA" id="ARBA00023136"/>
    </source>
</evidence>
<keyword evidence="11" id="KW-0472">Membrane</keyword>
<evidence type="ECO:0000256" key="6">
    <source>
        <dbReference type="ARBA" id="ARBA00022723"/>
    </source>
</evidence>
<dbReference type="FunFam" id="1.10.630.10:FF:000068">
    <property type="entry name" value="Probable cytochrome P450 508A2"/>
    <property type="match status" value="1"/>
</dbReference>
<dbReference type="eggNOG" id="KOG0156">
    <property type="taxonomic scope" value="Eukaryota"/>
</dbReference>
<sequence length="480" mass="55715">MAILSVVVSLFTFYCFYSGYKKYKRVHESELKGPFPLPIIGNFHQISRLPHRDLTNMVKKYGNIFRVYFGDIYTVVVSDPLLVREMFVKNADIFQDRLETPLTKHGSLYHGTTTSNGEYWVRNRDIVSRAMKKTNIKHVYELLNEEIDRIVTVMKRMNSSGESFDPRYNLTKFTTCAMFKYIFDEVLTDEKESHDKVKQIIDPMERLFKLMGGGNLFDSLDIGQPFYSLYLKYTEKDFDKILNFVKVRLNEHIETYNPDNTRDLLDVLIKEYGVDTEEDRFSIITTCGDFLFAGVETSATALEYMLLMLTNRPEIQDKAYSEIKHHLGKRNKVLLSDRSSLIYTNAVIKETLRLKMVTAFGLPRKCSEDCMIGEYFIPKNSQILVNFHALAMNKDYYSNPETFDPSRFLGDTNQAFIPFSIGPRSCVGSQFAQDEIFICLSNILLNFRLKSIDGNKIDEEEVYGLTLKPKSPYKINLELR</sequence>
<evidence type="ECO:0000256" key="10">
    <source>
        <dbReference type="ARBA" id="ARBA00023033"/>
    </source>
</evidence>
<comment type="subcellular location">
    <subcellularLocation>
        <location evidence="2">Membrane</location>
        <topology evidence="2">Single-pass membrane protein</topology>
    </subcellularLocation>
</comment>
<dbReference type="EMBL" id="GL871550">
    <property type="protein sequence ID" value="EGC28757.1"/>
    <property type="molecule type" value="Genomic_DNA"/>
</dbReference>
<dbReference type="InterPro" id="IPR001128">
    <property type="entry name" value="Cyt_P450"/>
</dbReference>
<comment type="similarity">
    <text evidence="3 13">Belongs to the cytochrome P450 family.</text>
</comment>
<evidence type="ECO:0000256" key="8">
    <source>
        <dbReference type="ARBA" id="ARBA00023002"/>
    </source>
</evidence>
<keyword evidence="7" id="KW-1133">Transmembrane helix</keyword>
<reference evidence="15" key="1">
    <citation type="journal article" date="2011" name="Genome Biol.">
        <title>Comparative genomics of the social amoebae Dictyostelium discoideum and Dictyostelium purpureum.</title>
        <authorList>
            <consortium name="US DOE Joint Genome Institute (JGI-PGF)"/>
            <person name="Sucgang R."/>
            <person name="Kuo A."/>
            <person name="Tian X."/>
            <person name="Salerno W."/>
            <person name="Parikh A."/>
            <person name="Feasley C.L."/>
            <person name="Dalin E."/>
            <person name="Tu H."/>
            <person name="Huang E."/>
            <person name="Barry K."/>
            <person name="Lindquist E."/>
            <person name="Shapiro H."/>
            <person name="Bruce D."/>
            <person name="Schmutz J."/>
            <person name="Salamov A."/>
            <person name="Fey P."/>
            <person name="Gaudet P."/>
            <person name="Anjard C."/>
            <person name="Babu M.M."/>
            <person name="Basu S."/>
            <person name="Bushmanova Y."/>
            <person name="van der Wel H."/>
            <person name="Katoh-Kurasawa M."/>
            <person name="Dinh C."/>
            <person name="Coutinho P.M."/>
            <person name="Saito T."/>
            <person name="Elias M."/>
            <person name="Schaap P."/>
            <person name="Kay R.R."/>
            <person name="Henrissat B."/>
            <person name="Eichinger L."/>
            <person name="Rivero F."/>
            <person name="Putnam N.H."/>
            <person name="West C.M."/>
            <person name="Loomis W.F."/>
            <person name="Chisholm R.L."/>
            <person name="Shaulsky G."/>
            <person name="Strassmann J.E."/>
            <person name="Queller D.C."/>
            <person name="Kuspa A."/>
            <person name="Grigoriev I.V."/>
        </authorList>
    </citation>
    <scope>NUCLEOTIDE SEQUENCE [LARGE SCALE GENOMIC DNA]</scope>
    <source>
        <strain evidence="15">QSDP1</strain>
    </source>
</reference>
<dbReference type="InterPro" id="IPR036396">
    <property type="entry name" value="Cyt_P450_sf"/>
</dbReference>
<keyword evidence="6 12" id="KW-0479">Metal-binding</keyword>
<keyword evidence="8 13" id="KW-0560">Oxidoreductase</keyword>
<keyword evidence="4 12" id="KW-0349">Heme</keyword>
<dbReference type="SUPFAM" id="SSF48264">
    <property type="entry name" value="Cytochrome P450"/>
    <property type="match status" value="1"/>
</dbReference>
<organism evidence="14 15">
    <name type="scientific">Dictyostelium purpureum</name>
    <name type="common">Slime mold</name>
    <dbReference type="NCBI Taxonomy" id="5786"/>
    <lineage>
        <taxon>Eukaryota</taxon>
        <taxon>Amoebozoa</taxon>
        <taxon>Evosea</taxon>
        <taxon>Eumycetozoa</taxon>
        <taxon>Dictyostelia</taxon>
        <taxon>Dictyosteliales</taxon>
        <taxon>Dictyosteliaceae</taxon>
        <taxon>Dictyostelium</taxon>
    </lineage>
</organism>
<dbReference type="InterPro" id="IPR002401">
    <property type="entry name" value="Cyt_P450_E_grp-I"/>
</dbReference>
<evidence type="ECO:0000256" key="9">
    <source>
        <dbReference type="ARBA" id="ARBA00023004"/>
    </source>
</evidence>
<comment type="cofactor">
    <cofactor evidence="1 12">
        <name>heme</name>
        <dbReference type="ChEBI" id="CHEBI:30413"/>
    </cofactor>
</comment>
<keyword evidence="15" id="KW-1185">Reference proteome</keyword>
<dbReference type="VEuPathDB" id="AmoebaDB:DICPUDRAFT_43840"/>
<dbReference type="Gene3D" id="1.10.630.10">
    <property type="entry name" value="Cytochrome P450"/>
    <property type="match status" value="1"/>
</dbReference>
<dbReference type="KEGG" id="dpp:DICPUDRAFT_43840"/>
<keyword evidence="9 12" id="KW-0408">Iron</keyword>
<evidence type="ECO:0008006" key="16">
    <source>
        <dbReference type="Google" id="ProtNLM"/>
    </source>
</evidence>
<evidence type="ECO:0000256" key="5">
    <source>
        <dbReference type="ARBA" id="ARBA00022692"/>
    </source>
</evidence>
<dbReference type="PRINTS" id="PR00463">
    <property type="entry name" value="EP450I"/>
</dbReference>
<name>F1A4X1_DICPU</name>
<dbReference type="RefSeq" id="XP_003294715.1">
    <property type="nucleotide sequence ID" value="XM_003294667.1"/>
</dbReference>
<dbReference type="GO" id="GO:0005506">
    <property type="term" value="F:iron ion binding"/>
    <property type="evidence" value="ECO:0007669"/>
    <property type="project" value="InterPro"/>
</dbReference>
<evidence type="ECO:0000256" key="12">
    <source>
        <dbReference type="PIRSR" id="PIRSR602401-1"/>
    </source>
</evidence>
<dbReference type="STRING" id="5786.F1A4X1"/>
<keyword evidence="10 13" id="KW-0503">Monooxygenase</keyword>
<dbReference type="InParanoid" id="F1A4X1"/>
<evidence type="ECO:0000313" key="14">
    <source>
        <dbReference type="EMBL" id="EGC28757.1"/>
    </source>
</evidence>
<protein>
    <recommendedName>
        <fullName evidence="16">Cytochrome P450 family protein</fullName>
    </recommendedName>
</protein>
<dbReference type="OMA" id="VVELNRW"/>
<dbReference type="PANTHER" id="PTHR24303">
    <property type="entry name" value="HEME-BINDING MONOOXYGENASE FAMILY"/>
    <property type="match status" value="1"/>
</dbReference>
<evidence type="ECO:0000256" key="13">
    <source>
        <dbReference type="RuleBase" id="RU000461"/>
    </source>
</evidence>
<dbReference type="PRINTS" id="PR00385">
    <property type="entry name" value="P450"/>
</dbReference>
<dbReference type="CDD" id="cd20617">
    <property type="entry name" value="CYP1_2-like"/>
    <property type="match status" value="1"/>
</dbReference>
<dbReference type="Proteomes" id="UP000001064">
    <property type="component" value="Unassembled WGS sequence"/>
</dbReference>
<keyword evidence="5" id="KW-0812">Transmembrane</keyword>
<evidence type="ECO:0000256" key="3">
    <source>
        <dbReference type="ARBA" id="ARBA00010617"/>
    </source>
</evidence>
<dbReference type="OrthoDB" id="1055148at2759"/>